<proteinExistence type="predicted"/>
<sequence length="246" mass="27924">MKTVDEIQAAVTPTSVSDLTKPLQRGGLRSQVSQRLAIAIFAHHFQPGEKLTVQPLAEQFGVSRTPVREALMELESLGMVDVLPHKGVRVREFGPQEARELCHVRKILEREAIRCACGNIPREQLESLQQDLMQVIAAPPSMTSSKATREIDARLHATIAFYCQNRRLKEEITRYSTIYKALSDAYYIVLQTSERYVRVEENLEHLAIVDALLSEDPEASQRALGIHLDTWLDDYIEERFKPTKEG</sequence>
<dbReference type="Gene3D" id="1.10.10.10">
    <property type="entry name" value="Winged helix-like DNA-binding domain superfamily/Winged helix DNA-binding domain"/>
    <property type="match status" value="1"/>
</dbReference>
<dbReference type="SUPFAM" id="SSF48008">
    <property type="entry name" value="GntR ligand-binding domain-like"/>
    <property type="match status" value="1"/>
</dbReference>
<evidence type="ECO:0000313" key="5">
    <source>
        <dbReference type="EMBL" id="EAQ79944.1"/>
    </source>
</evidence>
<dbReference type="EMBL" id="AANZ01000012">
    <property type="protein sequence ID" value="EAQ79944.1"/>
    <property type="molecule type" value="Genomic_DNA"/>
</dbReference>
<organism evidence="5 6">
    <name type="scientific">Blastopirellula marina DSM 3645</name>
    <dbReference type="NCBI Taxonomy" id="314230"/>
    <lineage>
        <taxon>Bacteria</taxon>
        <taxon>Pseudomonadati</taxon>
        <taxon>Planctomycetota</taxon>
        <taxon>Planctomycetia</taxon>
        <taxon>Pirellulales</taxon>
        <taxon>Pirellulaceae</taxon>
        <taxon>Blastopirellula</taxon>
    </lineage>
</organism>
<feature type="domain" description="HTH gntR-type" evidence="4">
    <location>
        <begin position="26"/>
        <end position="93"/>
    </location>
</feature>
<dbReference type="SMART" id="SM00895">
    <property type="entry name" value="FCD"/>
    <property type="match status" value="1"/>
</dbReference>
<dbReference type="PRINTS" id="PR00035">
    <property type="entry name" value="HTHGNTR"/>
</dbReference>
<keyword evidence="3" id="KW-0804">Transcription</keyword>
<dbReference type="InterPro" id="IPR036388">
    <property type="entry name" value="WH-like_DNA-bd_sf"/>
</dbReference>
<comment type="caution">
    <text evidence="5">The sequence shown here is derived from an EMBL/GenBank/DDBJ whole genome shotgun (WGS) entry which is preliminary data.</text>
</comment>
<gene>
    <name evidence="5" type="ORF">DSM3645_22429</name>
</gene>
<keyword evidence="1" id="KW-0805">Transcription regulation</keyword>
<dbReference type="InterPro" id="IPR011711">
    <property type="entry name" value="GntR_C"/>
</dbReference>
<evidence type="ECO:0000256" key="1">
    <source>
        <dbReference type="ARBA" id="ARBA00023015"/>
    </source>
</evidence>
<dbReference type="InterPro" id="IPR000524">
    <property type="entry name" value="Tscrpt_reg_HTH_GntR"/>
</dbReference>
<keyword evidence="2" id="KW-0238">DNA-binding</keyword>
<dbReference type="Pfam" id="PF00392">
    <property type="entry name" value="GntR"/>
    <property type="match status" value="1"/>
</dbReference>
<dbReference type="PROSITE" id="PS50949">
    <property type="entry name" value="HTH_GNTR"/>
    <property type="match status" value="1"/>
</dbReference>
<dbReference type="GO" id="GO:0003677">
    <property type="term" value="F:DNA binding"/>
    <property type="evidence" value="ECO:0007669"/>
    <property type="project" value="UniProtKB-KW"/>
</dbReference>
<dbReference type="RefSeq" id="WP_002652385.1">
    <property type="nucleotide sequence ID" value="NZ_CH672376.1"/>
</dbReference>
<dbReference type="AlphaFoldDB" id="A3ZUM9"/>
<dbReference type="PANTHER" id="PTHR43537">
    <property type="entry name" value="TRANSCRIPTIONAL REGULATOR, GNTR FAMILY"/>
    <property type="match status" value="1"/>
</dbReference>
<dbReference type="InterPro" id="IPR036390">
    <property type="entry name" value="WH_DNA-bd_sf"/>
</dbReference>
<dbReference type="Proteomes" id="UP000004358">
    <property type="component" value="Unassembled WGS sequence"/>
</dbReference>
<dbReference type="Pfam" id="PF07729">
    <property type="entry name" value="FCD"/>
    <property type="match status" value="1"/>
</dbReference>
<dbReference type="InterPro" id="IPR008920">
    <property type="entry name" value="TF_FadR/GntR_C"/>
</dbReference>
<evidence type="ECO:0000256" key="3">
    <source>
        <dbReference type="ARBA" id="ARBA00023163"/>
    </source>
</evidence>
<protein>
    <submittedName>
        <fullName evidence="5">Transcriptional regulator, GntR family protein</fullName>
    </submittedName>
</protein>
<dbReference type="CDD" id="cd07377">
    <property type="entry name" value="WHTH_GntR"/>
    <property type="match status" value="1"/>
</dbReference>
<evidence type="ECO:0000256" key="2">
    <source>
        <dbReference type="ARBA" id="ARBA00023125"/>
    </source>
</evidence>
<dbReference type="STRING" id="314230.DSM3645_22429"/>
<dbReference type="Gene3D" id="1.20.120.530">
    <property type="entry name" value="GntR ligand-binding domain-like"/>
    <property type="match status" value="1"/>
</dbReference>
<dbReference type="PANTHER" id="PTHR43537:SF24">
    <property type="entry name" value="GLUCONATE OPERON TRANSCRIPTIONAL REPRESSOR"/>
    <property type="match status" value="1"/>
</dbReference>
<reference evidence="5 6" key="1">
    <citation type="submission" date="2006-02" db="EMBL/GenBank/DDBJ databases">
        <authorList>
            <person name="Amann R."/>
            <person name="Ferriera S."/>
            <person name="Johnson J."/>
            <person name="Kravitz S."/>
            <person name="Halpern A."/>
            <person name="Remington K."/>
            <person name="Beeson K."/>
            <person name="Tran B."/>
            <person name="Rogers Y.-H."/>
            <person name="Friedman R."/>
            <person name="Venter J.C."/>
        </authorList>
    </citation>
    <scope>NUCLEOTIDE SEQUENCE [LARGE SCALE GENOMIC DNA]</scope>
    <source>
        <strain evidence="5 6">DSM 3645</strain>
    </source>
</reference>
<accession>A3ZUM9</accession>
<dbReference type="GO" id="GO:0003700">
    <property type="term" value="F:DNA-binding transcription factor activity"/>
    <property type="evidence" value="ECO:0007669"/>
    <property type="project" value="InterPro"/>
</dbReference>
<evidence type="ECO:0000259" key="4">
    <source>
        <dbReference type="PROSITE" id="PS50949"/>
    </source>
</evidence>
<dbReference type="SMART" id="SM00345">
    <property type="entry name" value="HTH_GNTR"/>
    <property type="match status" value="1"/>
</dbReference>
<dbReference type="SUPFAM" id="SSF46785">
    <property type="entry name" value="Winged helix' DNA-binding domain"/>
    <property type="match status" value="1"/>
</dbReference>
<name>A3ZUM9_9BACT</name>
<evidence type="ECO:0000313" key="6">
    <source>
        <dbReference type="Proteomes" id="UP000004358"/>
    </source>
</evidence>
<dbReference type="OrthoDB" id="287672at2"/>
<dbReference type="eggNOG" id="COG1802">
    <property type="taxonomic scope" value="Bacteria"/>
</dbReference>
<dbReference type="HOGENOM" id="CLU_017584_5_5_0"/>